<feature type="domain" description="FAD/NAD(P)-binding" evidence="6">
    <location>
        <begin position="6"/>
        <end position="323"/>
    </location>
</feature>
<feature type="domain" description="Pyridine nucleotide-disulphide oxidoreductase dimerisation" evidence="5">
    <location>
        <begin position="349"/>
        <end position="455"/>
    </location>
</feature>
<dbReference type="Gene3D" id="3.30.390.30">
    <property type="match status" value="1"/>
</dbReference>
<keyword evidence="8" id="KW-1185">Reference proteome</keyword>
<dbReference type="InterPro" id="IPR023753">
    <property type="entry name" value="FAD/NAD-binding_dom"/>
</dbReference>
<keyword evidence="4" id="KW-0274">FAD</keyword>
<comment type="cofactor">
    <cofactor evidence="1">
        <name>FAD</name>
        <dbReference type="ChEBI" id="CHEBI:57692"/>
    </cofactor>
</comment>
<reference evidence="7 8" key="1">
    <citation type="journal article" date="2021" name="Int. J. Syst. Evol. Microbiol.">
        <title>Reticulibacter mediterranei gen. nov., sp. nov., within the new family Reticulibacteraceae fam. nov., and Ktedonospora formicarum gen. nov., sp. nov., Ktedonobacter robiniae sp. nov., Dictyobacter formicarum sp. nov. and Dictyobacter arantiisoli sp. nov., belonging to the class Ktedonobacteria.</title>
        <authorList>
            <person name="Yabe S."/>
            <person name="Zheng Y."/>
            <person name="Wang C.M."/>
            <person name="Sakai Y."/>
            <person name="Abe K."/>
            <person name="Yokota A."/>
            <person name="Donadio S."/>
            <person name="Cavaletti L."/>
            <person name="Monciardini P."/>
        </authorList>
    </citation>
    <scope>NUCLEOTIDE SEQUENCE [LARGE SCALE GENOMIC DNA]</scope>
    <source>
        <strain evidence="7 8">SOSP1-30</strain>
    </source>
</reference>
<sequence>MQTLHFDTLIIGFGKGGRTLAAFLGNKEQNVAVVEKSKEMYGGTCINIACIPTKSLVLSAEHATSHHPNTYEEKQTYYRKAIEEKQRLVTTLRQKSYDKLHTNPHIRVIDGLASFIAPHEVQVVLSDTQDVFQIRAEKIIISTGTEPSIPQIPGLEQSRHVYNSTTLMELKQLPRHLIVIGSSYVGLEFASIYRAFGAEVIVLEQQGVFLPAQDRDIAAAVYQTMQNQGITFHLHAKVQQIQDEANQTAVAFMDEQGQTHTLVGEAVLVATGRAAVTAELHLEKVGVETNERGFVKVDEYLRSTVPNIWAVGDVNGGPQFTYISLDDFRIIRDQLNGGGKHSTRTRQHVPYSIFISPPLSRVGLSEAEAIRQGYEIKVAKLPAAANTRVQMMREPAGLLKAIVDARTQKILGCTLYSAESNEVINTVAMAMHADMDYQVLRDNIFTHPSVSEVLNDLFGLIP</sequence>
<dbReference type="PRINTS" id="PR00368">
    <property type="entry name" value="FADPNR"/>
</dbReference>
<dbReference type="Proteomes" id="UP000654345">
    <property type="component" value="Unassembled WGS sequence"/>
</dbReference>
<evidence type="ECO:0000256" key="2">
    <source>
        <dbReference type="ARBA" id="ARBA00007532"/>
    </source>
</evidence>
<dbReference type="PIRSF" id="PIRSF000350">
    <property type="entry name" value="Mercury_reductase_MerA"/>
    <property type="match status" value="1"/>
</dbReference>
<dbReference type="RefSeq" id="WP_201376834.1">
    <property type="nucleotide sequence ID" value="NZ_BNJG01000006.1"/>
</dbReference>
<dbReference type="PRINTS" id="PR00411">
    <property type="entry name" value="PNDRDTASEI"/>
</dbReference>
<evidence type="ECO:0000256" key="3">
    <source>
        <dbReference type="ARBA" id="ARBA00022630"/>
    </source>
</evidence>
<dbReference type="InterPro" id="IPR001100">
    <property type="entry name" value="Pyr_nuc-diS_OxRdtase"/>
</dbReference>
<organism evidence="7 8">
    <name type="scientific">Ktedonobacter robiniae</name>
    <dbReference type="NCBI Taxonomy" id="2778365"/>
    <lineage>
        <taxon>Bacteria</taxon>
        <taxon>Bacillati</taxon>
        <taxon>Chloroflexota</taxon>
        <taxon>Ktedonobacteria</taxon>
        <taxon>Ktedonobacterales</taxon>
        <taxon>Ktedonobacteraceae</taxon>
        <taxon>Ktedonobacter</taxon>
    </lineage>
</organism>
<comment type="caution">
    <text evidence="7">The sequence shown here is derived from an EMBL/GenBank/DDBJ whole genome shotgun (WGS) entry which is preliminary data.</text>
</comment>
<gene>
    <name evidence="7" type="ORF">KSB_92840</name>
</gene>
<comment type="similarity">
    <text evidence="2">Belongs to the class-I pyridine nucleotide-disulfide oxidoreductase family.</text>
</comment>
<evidence type="ECO:0000256" key="1">
    <source>
        <dbReference type="ARBA" id="ARBA00001974"/>
    </source>
</evidence>
<dbReference type="SUPFAM" id="SSF55424">
    <property type="entry name" value="FAD/NAD-linked reductases, dimerisation (C-terminal) domain"/>
    <property type="match status" value="1"/>
</dbReference>
<name>A0ABQ3V6G2_9CHLR</name>
<accession>A0ABQ3V6G2</accession>
<dbReference type="SUPFAM" id="SSF51905">
    <property type="entry name" value="FAD/NAD(P)-binding domain"/>
    <property type="match status" value="1"/>
</dbReference>
<dbReference type="PANTHER" id="PTHR43014:SF4">
    <property type="entry name" value="PYRIDINE NUCLEOTIDE-DISULFIDE OXIDOREDUCTASE RCLA-RELATED"/>
    <property type="match status" value="1"/>
</dbReference>
<dbReference type="PANTHER" id="PTHR43014">
    <property type="entry name" value="MERCURIC REDUCTASE"/>
    <property type="match status" value="1"/>
</dbReference>
<keyword evidence="3" id="KW-0285">Flavoprotein</keyword>
<evidence type="ECO:0000256" key="4">
    <source>
        <dbReference type="ARBA" id="ARBA00022827"/>
    </source>
</evidence>
<evidence type="ECO:0000259" key="6">
    <source>
        <dbReference type="Pfam" id="PF07992"/>
    </source>
</evidence>
<dbReference type="Gene3D" id="3.50.50.60">
    <property type="entry name" value="FAD/NAD(P)-binding domain"/>
    <property type="match status" value="2"/>
</dbReference>
<evidence type="ECO:0000259" key="5">
    <source>
        <dbReference type="Pfam" id="PF02852"/>
    </source>
</evidence>
<dbReference type="Pfam" id="PF02852">
    <property type="entry name" value="Pyr_redox_dim"/>
    <property type="match status" value="1"/>
</dbReference>
<protein>
    <submittedName>
        <fullName evidence="7">Pyridine nucleotide-disulfide oxidoreductase</fullName>
    </submittedName>
</protein>
<dbReference type="Pfam" id="PF07992">
    <property type="entry name" value="Pyr_redox_2"/>
    <property type="match status" value="1"/>
</dbReference>
<dbReference type="InterPro" id="IPR016156">
    <property type="entry name" value="FAD/NAD-linked_Rdtase_dimer_sf"/>
</dbReference>
<evidence type="ECO:0000313" key="8">
    <source>
        <dbReference type="Proteomes" id="UP000654345"/>
    </source>
</evidence>
<dbReference type="EMBL" id="BNJG01000006">
    <property type="protein sequence ID" value="GHO60809.1"/>
    <property type="molecule type" value="Genomic_DNA"/>
</dbReference>
<dbReference type="InterPro" id="IPR036188">
    <property type="entry name" value="FAD/NAD-bd_sf"/>
</dbReference>
<dbReference type="InterPro" id="IPR004099">
    <property type="entry name" value="Pyr_nucl-diS_OxRdtase_dimer"/>
</dbReference>
<evidence type="ECO:0000313" key="7">
    <source>
        <dbReference type="EMBL" id="GHO60809.1"/>
    </source>
</evidence>
<proteinExistence type="inferred from homology"/>